<dbReference type="GO" id="GO:0004252">
    <property type="term" value="F:serine-type endopeptidase activity"/>
    <property type="evidence" value="ECO:0007669"/>
    <property type="project" value="TreeGrafter"/>
</dbReference>
<feature type="disulfide bond" evidence="11">
    <location>
        <begin position="305"/>
        <end position="366"/>
    </location>
</feature>
<comment type="subcellular location">
    <subcellularLocation>
        <location evidence="1">Membrane</location>
        <topology evidence="1">Single-pass membrane protein</topology>
    </subcellularLocation>
    <subcellularLocation>
        <location evidence="2">Secreted</location>
    </subcellularLocation>
</comment>
<feature type="transmembrane region" description="Helical" evidence="13">
    <location>
        <begin position="410"/>
        <end position="431"/>
    </location>
</feature>
<name>A0A9N7UGW7_PLEPL</name>
<dbReference type="PROSITE" id="PS00420">
    <property type="entry name" value="SRCR_1"/>
    <property type="match status" value="1"/>
</dbReference>
<keyword evidence="10" id="KW-0325">Glycoprotein</keyword>
<dbReference type="GO" id="GO:0005615">
    <property type="term" value="C:extracellular space"/>
    <property type="evidence" value="ECO:0007669"/>
    <property type="project" value="TreeGrafter"/>
</dbReference>
<feature type="disulfide bond" evidence="11">
    <location>
        <begin position="292"/>
        <end position="356"/>
    </location>
</feature>
<organism evidence="15 16">
    <name type="scientific">Pleuronectes platessa</name>
    <name type="common">European plaice</name>
    <dbReference type="NCBI Taxonomy" id="8262"/>
    <lineage>
        <taxon>Eukaryota</taxon>
        <taxon>Metazoa</taxon>
        <taxon>Chordata</taxon>
        <taxon>Craniata</taxon>
        <taxon>Vertebrata</taxon>
        <taxon>Euteleostomi</taxon>
        <taxon>Actinopterygii</taxon>
        <taxon>Neopterygii</taxon>
        <taxon>Teleostei</taxon>
        <taxon>Neoteleostei</taxon>
        <taxon>Acanthomorphata</taxon>
        <taxon>Carangaria</taxon>
        <taxon>Pleuronectiformes</taxon>
        <taxon>Pleuronectoidei</taxon>
        <taxon>Pleuronectidae</taxon>
        <taxon>Pleuronectes</taxon>
    </lineage>
</organism>
<evidence type="ECO:0000256" key="13">
    <source>
        <dbReference type="SAM" id="Phobius"/>
    </source>
</evidence>
<evidence type="ECO:0000313" key="16">
    <source>
        <dbReference type="Proteomes" id="UP001153269"/>
    </source>
</evidence>
<dbReference type="InterPro" id="IPR036772">
    <property type="entry name" value="SRCR-like_dom_sf"/>
</dbReference>
<evidence type="ECO:0000256" key="1">
    <source>
        <dbReference type="ARBA" id="ARBA00004167"/>
    </source>
</evidence>
<dbReference type="FunFam" id="3.10.250.10:FF:000002">
    <property type="entry name" value="Scavenger receptor cysteine-rich type 1 protein M130"/>
    <property type="match status" value="1"/>
</dbReference>
<dbReference type="InterPro" id="IPR001190">
    <property type="entry name" value="SRCR"/>
</dbReference>
<dbReference type="Pfam" id="PF00530">
    <property type="entry name" value="SRCR"/>
    <property type="match status" value="2"/>
</dbReference>
<evidence type="ECO:0000256" key="12">
    <source>
        <dbReference type="SAM" id="MobiDB-lite"/>
    </source>
</evidence>
<keyword evidence="6" id="KW-0677">Repeat</keyword>
<feature type="disulfide bond" evidence="11">
    <location>
        <begin position="200"/>
        <end position="261"/>
    </location>
</feature>
<evidence type="ECO:0000256" key="8">
    <source>
        <dbReference type="ARBA" id="ARBA00023136"/>
    </source>
</evidence>
<feature type="region of interest" description="Disordered" evidence="12">
    <location>
        <begin position="508"/>
        <end position="582"/>
    </location>
</feature>
<evidence type="ECO:0000256" key="6">
    <source>
        <dbReference type="ARBA" id="ARBA00022737"/>
    </source>
</evidence>
<protein>
    <recommendedName>
        <fullName evidence="14">SRCR domain-containing protein</fullName>
    </recommendedName>
</protein>
<keyword evidence="9 11" id="KW-1015">Disulfide bond</keyword>
<evidence type="ECO:0000256" key="2">
    <source>
        <dbReference type="ARBA" id="ARBA00004613"/>
    </source>
</evidence>
<feature type="region of interest" description="Disordered" evidence="12">
    <location>
        <begin position="614"/>
        <end position="670"/>
    </location>
</feature>
<evidence type="ECO:0000256" key="3">
    <source>
        <dbReference type="ARBA" id="ARBA00022525"/>
    </source>
</evidence>
<keyword evidence="4 13" id="KW-0812">Transmembrane</keyword>
<keyword evidence="7 13" id="KW-1133">Transmembrane helix</keyword>
<evidence type="ECO:0000256" key="11">
    <source>
        <dbReference type="PROSITE-ProRule" id="PRU00196"/>
    </source>
</evidence>
<feature type="domain" description="SRCR" evidence="14">
    <location>
        <begin position="267"/>
        <end position="367"/>
    </location>
</feature>
<evidence type="ECO:0000256" key="5">
    <source>
        <dbReference type="ARBA" id="ARBA00022729"/>
    </source>
</evidence>
<feature type="compositionally biased region" description="Polar residues" evidence="12">
    <location>
        <begin position="518"/>
        <end position="542"/>
    </location>
</feature>
<dbReference type="PRINTS" id="PR00258">
    <property type="entry name" value="SPERACTRCPTR"/>
</dbReference>
<gene>
    <name evidence="15" type="ORF">PLEPLA_LOCUS18234</name>
</gene>
<dbReference type="Gene3D" id="3.10.250.10">
    <property type="entry name" value="SRCR-like domain"/>
    <property type="match status" value="2"/>
</dbReference>
<evidence type="ECO:0000256" key="4">
    <source>
        <dbReference type="ARBA" id="ARBA00022692"/>
    </source>
</evidence>
<dbReference type="EMBL" id="CADEAL010001220">
    <property type="protein sequence ID" value="CAB1430252.1"/>
    <property type="molecule type" value="Genomic_DNA"/>
</dbReference>
<dbReference type="PROSITE" id="PS50287">
    <property type="entry name" value="SRCR_2"/>
    <property type="match status" value="2"/>
</dbReference>
<comment type="caution">
    <text evidence="15">The sequence shown here is derived from an EMBL/GenBank/DDBJ whole genome shotgun (WGS) entry which is preliminary data.</text>
</comment>
<keyword evidence="5" id="KW-0732">Signal</keyword>
<proteinExistence type="predicted"/>
<dbReference type="PANTHER" id="PTHR48071:SF15">
    <property type="entry name" value="SRCR DOMAIN-CONTAINING PROTEIN"/>
    <property type="match status" value="1"/>
</dbReference>
<reference evidence="15" key="1">
    <citation type="submission" date="2020-03" db="EMBL/GenBank/DDBJ databases">
        <authorList>
            <person name="Weist P."/>
        </authorList>
    </citation>
    <scope>NUCLEOTIDE SEQUENCE</scope>
</reference>
<feature type="disulfide bond" evidence="11">
    <location>
        <begin position="336"/>
        <end position="346"/>
    </location>
</feature>
<accession>A0A9N7UGW7</accession>
<dbReference type="Proteomes" id="UP001153269">
    <property type="component" value="Unassembled WGS sequence"/>
</dbReference>
<dbReference type="PANTHER" id="PTHR48071">
    <property type="entry name" value="SRCR DOMAIN-CONTAINING PROTEIN"/>
    <property type="match status" value="1"/>
</dbReference>
<dbReference type="GO" id="GO:0031638">
    <property type="term" value="P:zymogen activation"/>
    <property type="evidence" value="ECO:0007669"/>
    <property type="project" value="TreeGrafter"/>
</dbReference>
<evidence type="ECO:0000256" key="10">
    <source>
        <dbReference type="ARBA" id="ARBA00023180"/>
    </source>
</evidence>
<dbReference type="SUPFAM" id="SSF56487">
    <property type="entry name" value="SRCR-like"/>
    <property type="match status" value="2"/>
</dbReference>
<dbReference type="AlphaFoldDB" id="A0A9N7UGW7"/>
<evidence type="ECO:0000313" key="15">
    <source>
        <dbReference type="EMBL" id="CAB1430252.1"/>
    </source>
</evidence>
<evidence type="ECO:0000259" key="14">
    <source>
        <dbReference type="PROSITE" id="PS50287"/>
    </source>
</evidence>
<feature type="disulfide bond" evidence="11">
    <location>
        <begin position="187"/>
        <end position="251"/>
    </location>
</feature>
<keyword evidence="16" id="KW-1185">Reference proteome</keyword>
<dbReference type="GO" id="GO:0005886">
    <property type="term" value="C:plasma membrane"/>
    <property type="evidence" value="ECO:0007669"/>
    <property type="project" value="TreeGrafter"/>
</dbReference>
<keyword evidence="8 13" id="KW-0472">Membrane</keyword>
<evidence type="ECO:0000256" key="9">
    <source>
        <dbReference type="ARBA" id="ARBA00023157"/>
    </source>
</evidence>
<dbReference type="FunFam" id="3.10.250.10:FF:000016">
    <property type="entry name" value="Scavenger receptor cysteine-rich protein type 12"/>
    <property type="match status" value="1"/>
</dbReference>
<feature type="domain" description="SRCR" evidence="14">
    <location>
        <begin position="162"/>
        <end position="262"/>
    </location>
</feature>
<feature type="disulfide bond" evidence="11">
    <location>
        <begin position="232"/>
        <end position="242"/>
    </location>
</feature>
<dbReference type="SMART" id="SM00202">
    <property type="entry name" value="SR"/>
    <property type="match status" value="2"/>
</dbReference>
<sequence>MIEKIRTSRGSRSDEFQPRDNRNIMKLLNYMIIIHLSYCLCQDQTDFQVKADGNNTGGVKLQEYKGDPRVHHSKCRWTLRLPGSRSGDVVPLSSDSTDSLVDQICQELDCGRVYSVDKTSAPPNATCFHDCLYKDQRLQNCSQRVSGGCTVINAALCGHQAVWLAAGPDRCAGRVELWRDGRQGTVCDDGWDLRDADVVCTQLGCGYAVGVTGQGGSFPTGTGPVLRDELNCSGREENLWSCRASQQEPDCGHKEDAGVTCSEMRDIRLTGGADRCAGKLEVHRNGSWGTVCDNCWSERLASMVCSMLGCGTTALNFSQFVPPLVHNQGPQWFYQCGSGHHNLWMCKEFVNKSHLCVDSKASGVICEGSLGFLPATKSNATPVTTSWTRVPAAPTAAAPPSEGLISASHLLLVFITVCLLLLVLLITNTVLCCHYRRRHWSVLLTSAWSTHTAFLLQQSRTSPRPRRLNPYHETVDLVKVTAHSHQQQTTVPSDPRYLWTQRSSVDSSSVDTDYEQGDPSNDPSFPLSTFRNSQRYRNHTNPSPMPSGADGLCPEGSAPTHKDTGAFSAASGGPPDAQQARASVISVDSFDTSSTSSGEDYQNINKGAYINVTPDPGLDQSSAASGAPDPLRFFNNHQHHSAPATNQSSSDEDDGPLYSPMALEASKSQRAAWSEIIENHRREENCETIKCSPPQ</sequence>
<evidence type="ECO:0000256" key="7">
    <source>
        <dbReference type="ARBA" id="ARBA00022989"/>
    </source>
</evidence>
<keyword evidence="3" id="KW-0964">Secreted</keyword>